<comment type="caution">
    <text evidence="2">The sequence shown here is derived from an EMBL/GenBank/DDBJ whole genome shotgun (WGS) entry which is preliminary data.</text>
</comment>
<feature type="transmembrane region" description="Helical" evidence="1">
    <location>
        <begin position="25"/>
        <end position="47"/>
    </location>
</feature>
<evidence type="ECO:0000313" key="2">
    <source>
        <dbReference type="EMBL" id="PYI67488.1"/>
    </source>
</evidence>
<reference evidence="2 3" key="1">
    <citation type="submission" date="2018-05" db="EMBL/GenBank/DDBJ databases">
        <title>Genetic diversity of glacier-inhabiting Cryobacterium bacteria in China and description of Cryobacterium mengkeensis sp. nov. and Arthrobacter glacialis sp. nov.</title>
        <authorList>
            <person name="Liu Q."/>
            <person name="Xin Y.-H."/>
        </authorList>
    </citation>
    <scope>NUCLEOTIDE SEQUENCE [LARGE SCALE GENOMIC DNA]</scope>
    <source>
        <strain evidence="2 3">LI2</strain>
    </source>
</reference>
<dbReference type="EMBL" id="QJVD01000009">
    <property type="protein sequence ID" value="PYI67488.1"/>
    <property type="molecule type" value="Genomic_DNA"/>
</dbReference>
<dbReference type="Proteomes" id="UP000247832">
    <property type="component" value="Unassembled WGS sequence"/>
</dbReference>
<dbReference type="AlphaFoldDB" id="A0A2V5L878"/>
<keyword evidence="3" id="KW-1185">Reference proteome</keyword>
<evidence type="ECO:0000313" key="3">
    <source>
        <dbReference type="Proteomes" id="UP000247832"/>
    </source>
</evidence>
<organism evidence="2 3">
    <name type="scientific">Arthrobacter livingstonensis</name>
    <dbReference type="NCBI Taxonomy" id="670078"/>
    <lineage>
        <taxon>Bacteria</taxon>
        <taxon>Bacillati</taxon>
        <taxon>Actinomycetota</taxon>
        <taxon>Actinomycetes</taxon>
        <taxon>Micrococcales</taxon>
        <taxon>Micrococcaceae</taxon>
        <taxon>Arthrobacter</taxon>
    </lineage>
</organism>
<sequence>MPGDATLARALIGGNQFYAPERYSAWWPIAGTAVLLLCLGWVAWVLVHTRPGNHAAVPAFAVPRDPETVRARFLALIDSLQSRYDAGALTARAAHLGFSAAVRSFVHEMTGVPAQRMTLAELRERQLPLVADAVAAFYPAEFGPADSGAHDLADGGPIPEAGPGVAASAATARAVVASWH</sequence>
<dbReference type="RefSeq" id="WP_110500927.1">
    <property type="nucleotide sequence ID" value="NZ_QJVD01000009.1"/>
</dbReference>
<keyword evidence="1" id="KW-0812">Transmembrane</keyword>
<name>A0A2V5L878_9MICC</name>
<evidence type="ECO:0000256" key="1">
    <source>
        <dbReference type="SAM" id="Phobius"/>
    </source>
</evidence>
<accession>A0A2V5L878</accession>
<evidence type="ECO:0008006" key="4">
    <source>
        <dbReference type="Google" id="ProtNLM"/>
    </source>
</evidence>
<gene>
    <name evidence="2" type="ORF">CVV68_10380</name>
</gene>
<dbReference type="OrthoDB" id="5079845at2"/>
<keyword evidence="1" id="KW-0472">Membrane</keyword>
<keyword evidence="1" id="KW-1133">Transmembrane helix</keyword>
<proteinExistence type="predicted"/>
<protein>
    <recommendedName>
        <fullName evidence="4">DUF4381 domain-containing protein</fullName>
    </recommendedName>
</protein>